<dbReference type="InterPro" id="IPR006566">
    <property type="entry name" value="FBD"/>
</dbReference>
<gene>
    <name evidence="3" type="primary">LOC104604862</name>
</gene>
<dbReference type="Proteomes" id="UP000189703">
    <property type="component" value="Unplaced"/>
</dbReference>
<dbReference type="eggNOG" id="ENOG502RYTW">
    <property type="taxonomic scope" value="Eukaryota"/>
</dbReference>
<dbReference type="Pfam" id="PF23622">
    <property type="entry name" value="LRR_At1g61320_AtMIF1"/>
    <property type="match status" value="1"/>
</dbReference>
<dbReference type="AlphaFoldDB" id="A0A1U8AXF5"/>
<name>A0A1U8AXF5_NELNU</name>
<evidence type="ECO:0000313" key="2">
    <source>
        <dbReference type="Proteomes" id="UP000189703"/>
    </source>
</evidence>
<dbReference type="InParanoid" id="A0A1U8AXF5"/>
<dbReference type="InterPro" id="IPR001810">
    <property type="entry name" value="F-box_dom"/>
</dbReference>
<dbReference type="InterPro" id="IPR055357">
    <property type="entry name" value="LRR_At1g61320_AtMIF1"/>
</dbReference>
<proteinExistence type="predicted"/>
<dbReference type="SUPFAM" id="SSF81383">
    <property type="entry name" value="F-box domain"/>
    <property type="match status" value="1"/>
</dbReference>
<dbReference type="InterPro" id="IPR036047">
    <property type="entry name" value="F-box-like_dom_sf"/>
</dbReference>
<organism evidence="2 3">
    <name type="scientific">Nelumbo nucifera</name>
    <name type="common">Sacred lotus</name>
    <dbReference type="NCBI Taxonomy" id="4432"/>
    <lineage>
        <taxon>Eukaryota</taxon>
        <taxon>Viridiplantae</taxon>
        <taxon>Streptophyta</taxon>
        <taxon>Embryophyta</taxon>
        <taxon>Tracheophyta</taxon>
        <taxon>Spermatophyta</taxon>
        <taxon>Magnoliopsida</taxon>
        <taxon>Proteales</taxon>
        <taxon>Nelumbonaceae</taxon>
        <taxon>Nelumbo</taxon>
    </lineage>
</organism>
<dbReference type="GeneID" id="104604862"/>
<reference evidence="3" key="1">
    <citation type="submission" date="2025-08" db="UniProtKB">
        <authorList>
            <consortium name="RefSeq"/>
        </authorList>
    </citation>
    <scope>IDENTIFICATION</scope>
</reference>
<dbReference type="Pfam" id="PF00646">
    <property type="entry name" value="F-box"/>
    <property type="match status" value="1"/>
</dbReference>
<dbReference type="InterPro" id="IPR032675">
    <property type="entry name" value="LRR_dom_sf"/>
</dbReference>
<dbReference type="CDD" id="cd22160">
    <property type="entry name" value="F-box_AtFBL13-like"/>
    <property type="match status" value="1"/>
</dbReference>
<evidence type="ECO:0000259" key="1">
    <source>
        <dbReference type="PROSITE" id="PS50181"/>
    </source>
</evidence>
<dbReference type="Gene3D" id="1.20.1280.50">
    <property type="match status" value="1"/>
</dbReference>
<protein>
    <submittedName>
        <fullName evidence="3">F-box protein At4g09920</fullName>
    </submittedName>
</protein>
<accession>A0A1U8AXF5</accession>
<dbReference type="InterPro" id="IPR053781">
    <property type="entry name" value="F-box_AtFBL13-like"/>
</dbReference>
<dbReference type="FunCoup" id="A0A1U8AXF5">
    <property type="interactions" value="1508"/>
</dbReference>
<dbReference type="InterPro" id="IPR050232">
    <property type="entry name" value="FBL13/AtMIF1-like"/>
</dbReference>
<dbReference type="PANTHER" id="PTHR31900:SF30">
    <property type="entry name" value="SUPERFAMILY PROTEIN, PUTATIVE-RELATED"/>
    <property type="match status" value="1"/>
</dbReference>
<dbReference type="Gene3D" id="3.80.10.10">
    <property type="entry name" value="Ribonuclease Inhibitor"/>
    <property type="match status" value="1"/>
</dbReference>
<dbReference type="SMART" id="SM00256">
    <property type="entry name" value="FBOX"/>
    <property type="match status" value="1"/>
</dbReference>
<dbReference type="PANTHER" id="PTHR31900">
    <property type="entry name" value="F-BOX/RNI SUPERFAMILY PROTEIN-RELATED"/>
    <property type="match status" value="1"/>
</dbReference>
<dbReference type="SUPFAM" id="SSF52058">
    <property type="entry name" value="L domain-like"/>
    <property type="match status" value="1"/>
</dbReference>
<sequence length="451" mass="51254">MEALGNQRESCDRISELPDSVIQHILSFLPVKDVIRTSFLSKRWKYLWTSVPNLDFDGLVFSPKTKFMNFVDSVLLRRNGAAIQKFRLSFGDYYCDGSRVHTWIDAAVTHNVRELDFFYYTSKHFDLPICLYTCKSLTVLKLNLNFATLNLPSSIYLPSLKTLQLSSLAFPNDDLTEKLFSSCPILESLILRDCALGNLKILRICSSSLQRLSIDGLPKELGLSNGTIACQIKVSTPRLLSFEYSDHMGQDISIENMSSLEYAYISFDFDWEENEPLCVHCVTKFLRGLSNAKVLKVSSTSIQLLSPASNSLGRLPMFYNLSRLNLGAAATKENIRVITSFLHSAPNLEILAIAFLSLRGFHEKRYFEAQDVPPLERVIDRLKVVKIMWFGGGKNELVFVKFLLENARALKRMTIMPSKQLSANLELQMKVRQEILMHRRGSISSEVLFLS</sequence>
<dbReference type="KEGG" id="nnu:104604862"/>
<evidence type="ECO:0000313" key="3">
    <source>
        <dbReference type="RefSeq" id="XP_010267730.1"/>
    </source>
</evidence>
<keyword evidence="2" id="KW-1185">Reference proteome</keyword>
<dbReference type="RefSeq" id="XP_010267730.1">
    <property type="nucleotide sequence ID" value="XM_010269428.2"/>
</dbReference>
<dbReference type="OMA" id="TDYERND"/>
<dbReference type="SMART" id="SM00579">
    <property type="entry name" value="FBD"/>
    <property type="match status" value="1"/>
</dbReference>
<feature type="domain" description="F-box" evidence="1">
    <location>
        <begin position="11"/>
        <end position="59"/>
    </location>
</feature>
<dbReference type="PROSITE" id="PS50181">
    <property type="entry name" value="FBOX"/>
    <property type="match status" value="1"/>
</dbReference>
<dbReference type="OrthoDB" id="612216at2759"/>